<dbReference type="NCBIfam" id="TIGR00099">
    <property type="entry name" value="Cof-subfamily"/>
    <property type="match status" value="1"/>
</dbReference>
<evidence type="ECO:0000313" key="1">
    <source>
        <dbReference type="EMBL" id="RKD24653.1"/>
    </source>
</evidence>
<keyword evidence="1" id="KW-0378">Hydrolase</keyword>
<dbReference type="PANTHER" id="PTHR10000">
    <property type="entry name" value="PHOSPHOSERINE PHOSPHATASE"/>
    <property type="match status" value="1"/>
</dbReference>
<dbReference type="SFLD" id="SFLDS00003">
    <property type="entry name" value="Haloacid_Dehalogenase"/>
    <property type="match status" value="1"/>
</dbReference>
<accession>A0A419SKW8</accession>
<dbReference type="GO" id="GO:0016791">
    <property type="term" value="F:phosphatase activity"/>
    <property type="evidence" value="ECO:0007669"/>
    <property type="project" value="TreeGrafter"/>
</dbReference>
<dbReference type="Pfam" id="PF08282">
    <property type="entry name" value="Hydrolase_3"/>
    <property type="match status" value="1"/>
</dbReference>
<dbReference type="InterPro" id="IPR000150">
    <property type="entry name" value="Cof"/>
</dbReference>
<comment type="caution">
    <text evidence="1">The sequence shown here is derived from an EMBL/GenBank/DDBJ whole genome shotgun (WGS) entry which is preliminary data.</text>
</comment>
<dbReference type="SUPFAM" id="SSF56784">
    <property type="entry name" value="HAD-like"/>
    <property type="match status" value="1"/>
</dbReference>
<evidence type="ECO:0000313" key="2">
    <source>
        <dbReference type="Proteomes" id="UP000284219"/>
    </source>
</evidence>
<reference evidence="1 2" key="1">
    <citation type="submission" date="2016-08" db="EMBL/GenBank/DDBJ databases">
        <title>Novel Firmicute Genomes.</title>
        <authorList>
            <person name="Poppleton D.I."/>
            <person name="Gribaldo S."/>
        </authorList>
    </citation>
    <scope>NUCLEOTIDE SEQUENCE [LARGE SCALE GENOMIC DNA]</scope>
    <source>
        <strain evidence="1 2">RAOx-1</strain>
    </source>
</reference>
<dbReference type="GO" id="GO:0000287">
    <property type="term" value="F:magnesium ion binding"/>
    <property type="evidence" value="ECO:0007669"/>
    <property type="project" value="TreeGrafter"/>
</dbReference>
<dbReference type="NCBIfam" id="TIGR01484">
    <property type="entry name" value="HAD-SF-IIB"/>
    <property type="match status" value="1"/>
</dbReference>
<dbReference type="Gene3D" id="3.40.50.1000">
    <property type="entry name" value="HAD superfamily/HAD-like"/>
    <property type="match status" value="1"/>
</dbReference>
<gene>
    <name evidence="1" type="ORF">BEP19_05385</name>
</gene>
<keyword evidence="2" id="KW-1185">Reference proteome</keyword>
<dbReference type="GO" id="GO:0005829">
    <property type="term" value="C:cytosol"/>
    <property type="evidence" value="ECO:0007669"/>
    <property type="project" value="TreeGrafter"/>
</dbReference>
<protein>
    <submittedName>
        <fullName evidence="1">Hydrolase</fullName>
    </submittedName>
</protein>
<dbReference type="InterPro" id="IPR006379">
    <property type="entry name" value="HAD-SF_hydro_IIB"/>
</dbReference>
<dbReference type="SFLD" id="SFLDG01140">
    <property type="entry name" value="C2.B:_Phosphomannomutase_and_P"/>
    <property type="match status" value="1"/>
</dbReference>
<dbReference type="PANTHER" id="PTHR10000:SF8">
    <property type="entry name" value="HAD SUPERFAMILY HYDROLASE-LIKE, TYPE 3"/>
    <property type="match status" value="1"/>
</dbReference>
<dbReference type="SFLD" id="SFLDG01144">
    <property type="entry name" value="C2.B.4:_PGP_Like"/>
    <property type="match status" value="1"/>
</dbReference>
<proteinExistence type="predicted"/>
<sequence>MITIDVDDTLLNDAGIVTEGTKQAIMQAMERGVKVTLATGRMYASAVQVAQQMGLNVPLITYQGSLVKNLIDGETLYERFVPQEITELLFDYADKHQLHLQGYFQDRLYGTEDNDKIKRYASIAKVPYTIEDAAFLRAKPLTKLLFFEEPDVLEIHEQHFKKVFGDRVYITRSKPFFLEVLHRDATKGHAVRFLAERSGCSMSDVIAIGDSWNDHEMIEAAGLGVAMDNAIDSLKAIADYITRSNNDDGVKHVIEKFILK</sequence>
<dbReference type="EMBL" id="MCHY01000008">
    <property type="protein sequence ID" value="RKD24653.1"/>
    <property type="molecule type" value="Genomic_DNA"/>
</dbReference>
<dbReference type="AlphaFoldDB" id="A0A419SKW8"/>
<dbReference type="Gene3D" id="3.30.1240.10">
    <property type="match status" value="1"/>
</dbReference>
<dbReference type="CDD" id="cd07516">
    <property type="entry name" value="HAD_Pase"/>
    <property type="match status" value="1"/>
</dbReference>
<dbReference type="OrthoDB" id="9790031at2"/>
<dbReference type="Proteomes" id="UP000284219">
    <property type="component" value="Unassembled WGS sequence"/>
</dbReference>
<dbReference type="InterPro" id="IPR036412">
    <property type="entry name" value="HAD-like_sf"/>
</dbReference>
<organism evidence="1 2">
    <name type="scientific">Ammoniphilus oxalaticus</name>
    <dbReference type="NCBI Taxonomy" id="66863"/>
    <lineage>
        <taxon>Bacteria</taxon>
        <taxon>Bacillati</taxon>
        <taxon>Bacillota</taxon>
        <taxon>Bacilli</taxon>
        <taxon>Bacillales</taxon>
        <taxon>Paenibacillaceae</taxon>
        <taxon>Aneurinibacillus group</taxon>
        <taxon>Ammoniphilus</taxon>
    </lineage>
</organism>
<dbReference type="InterPro" id="IPR023214">
    <property type="entry name" value="HAD_sf"/>
</dbReference>
<dbReference type="PROSITE" id="PS01229">
    <property type="entry name" value="COF_2"/>
    <property type="match status" value="1"/>
</dbReference>
<name>A0A419SKW8_9BACL</name>